<reference evidence="8" key="3">
    <citation type="submission" date="2025-09" db="UniProtKB">
        <authorList>
            <consortium name="Ensembl"/>
        </authorList>
    </citation>
    <scope>IDENTIFICATION</scope>
</reference>
<dbReference type="Proteomes" id="UP000694553">
    <property type="component" value="Unassembled WGS sequence"/>
</dbReference>
<dbReference type="GO" id="GO:0005697">
    <property type="term" value="C:telomerase holoenzyme complex"/>
    <property type="evidence" value="ECO:0007669"/>
    <property type="project" value="InterPro"/>
</dbReference>
<gene>
    <name evidence="8" type="primary">LOC116450113</name>
</gene>
<dbReference type="Ensembl" id="ENSCMUT00000015424.2">
    <property type="protein sequence ID" value="ENSCMUP00000014365.1"/>
    <property type="gene ID" value="ENSCMUG00000008970.2"/>
</dbReference>
<feature type="region of interest" description="Disordered" evidence="6">
    <location>
        <begin position="401"/>
        <end position="420"/>
    </location>
</feature>
<keyword evidence="9" id="KW-1185">Reference proteome</keyword>
<keyword evidence="3" id="KW-0158">Chromosome</keyword>
<dbReference type="GO" id="GO:0070187">
    <property type="term" value="C:shelterin complex"/>
    <property type="evidence" value="ECO:0007669"/>
    <property type="project" value="InterPro"/>
</dbReference>
<evidence type="ECO:0000256" key="5">
    <source>
        <dbReference type="ARBA" id="ARBA00023242"/>
    </source>
</evidence>
<evidence type="ECO:0000256" key="4">
    <source>
        <dbReference type="ARBA" id="ARBA00022895"/>
    </source>
</evidence>
<evidence type="ECO:0000256" key="3">
    <source>
        <dbReference type="ARBA" id="ARBA00022454"/>
    </source>
</evidence>
<feature type="compositionally biased region" description="Low complexity" evidence="6">
    <location>
        <begin position="464"/>
        <end position="484"/>
    </location>
</feature>
<protein>
    <recommendedName>
        <fullName evidence="7">Shelterin complex subunit TPP1/Est3 domain-containing protein</fullName>
    </recommendedName>
</protein>
<evidence type="ECO:0000256" key="6">
    <source>
        <dbReference type="SAM" id="MobiDB-lite"/>
    </source>
</evidence>
<dbReference type="GO" id="GO:0032211">
    <property type="term" value="P:negative regulation of telomere maintenance via telomerase"/>
    <property type="evidence" value="ECO:0007669"/>
    <property type="project" value="TreeGrafter"/>
</dbReference>
<dbReference type="PANTHER" id="PTHR14487:SF3">
    <property type="entry name" value="ADRENOCORTICAL DYSPLASIA PROTEIN HOMOLOG"/>
    <property type="match status" value="1"/>
</dbReference>
<feature type="compositionally biased region" description="Polar residues" evidence="6">
    <location>
        <begin position="453"/>
        <end position="463"/>
    </location>
</feature>
<comment type="subcellular location">
    <subcellularLocation>
        <location evidence="2">Chromosome</location>
        <location evidence="2">Telomere</location>
    </subcellularLocation>
    <subcellularLocation>
        <location evidence="1">Nucleus</location>
    </subcellularLocation>
</comment>
<name>A0A8C3GYQ6_CORMO</name>
<feature type="compositionally biased region" description="Acidic residues" evidence="6">
    <location>
        <begin position="580"/>
        <end position="592"/>
    </location>
</feature>
<dbReference type="Pfam" id="PF10341">
    <property type="entry name" value="TPP1"/>
    <property type="match status" value="1"/>
</dbReference>
<dbReference type="GO" id="GO:0042162">
    <property type="term" value="F:telomeric DNA binding"/>
    <property type="evidence" value="ECO:0007669"/>
    <property type="project" value="InterPro"/>
</dbReference>
<reference evidence="8" key="2">
    <citation type="submission" date="2025-08" db="UniProtKB">
        <authorList>
            <consortium name="Ensembl"/>
        </authorList>
    </citation>
    <scope>IDENTIFICATION</scope>
</reference>
<evidence type="ECO:0000256" key="1">
    <source>
        <dbReference type="ARBA" id="ARBA00004123"/>
    </source>
</evidence>
<accession>A0A8C3GYQ6</accession>
<feature type="compositionally biased region" description="Polar residues" evidence="6">
    <location>
        <begin position="333"/>
        <end position="349"/>
    </location>
</feature>
<evidence type="ECO:0000313" key="9">
    <source>
        <dbReference type="Proteomes" id="UP000694553"/>
    </source>
</evidence>
<dbReference type="GO" id="GO:0007004">
    <property type="term" value="P:telomere maintenance via telomerase"/>
    <property type="evidence" value="ECO:0007669"/>
    <property type="project" value="InterPro"/>
</dbReference>
<dbReference type="Gene3D" id="2.40.50.960">
    <property type="match status" value="1"/>
</dbReference>
<keyword evidence="4" id="KW-0779">Telomere</keyword>
<reference evidence="9" key="1">
    <citation type="submission" date="2019-10" db="EMBL/GenBank/DDBJ databases">
        <title>Corvus moneduloides (New Caledonian crow) genome, bCorMon1, primary haplotype.</title>
        <authorList>
            <person name="Rutz C."/>
            <person name="Fungtammasan C."/>
            <person name="Mountcastle J."/>
            <person name="Formenti G."/>
            <person name="Chow W."/>
            <person name="Howe K."/>
            <person name="Steele M.P."/>
            <person name="Fernandes J."/>
            <person name="Gilbert M.T.P."/>
            <person name="Fedrigo O."/>
            <person name="Jarvis E.D."/>
            <person name="Gemmell N."/>
        </authorList>
    </citation>
    <scope>NUCLEOTIDE SEQUENCE [LARGE SCALE GENOMIC DNA]</scope>
</reference>
<keyword evidence="5" id="KW-0539">Nucleus</keyword>
<sequence>MSCPVWETCRRPNTLQSCECPPPLSEQDAAGPVCPQQRGFLNTMPLGWVLAENLVCVDKNVASPKLYVLEPWIADLLVNYEQLDERENFLAGQVVRVLSDTTAPDQPGVLQDAVVQVSDGSCYIRVVITPEALQAEENAHLQLRLSSLNCRIIVLQKYTVCFQDEARLEDCEFYLTAQQFIVLPMQRQRMESSDGNQDPAVVKKIKELWLRNLAVRNAPSSEPSVSQLIDAIGQNQLEILKENAEECLDLWKSKEKPVTVEDEVPITQWEAERRKERGEDVFMVPVRALVIPPEEEAVVCDSSEAASAGYTDTSQTAPGKNRDDRTVPGDPSVVSQTSCAASPTLSDSLEGSLDNPWNRMPSLSLTPSSSDDKTFQSDPPMKTQKDVAADSNTTDLLEVCSQGSPEHLPQGEPVQTSSPSLLCPYSNPSLVEISTSEAVPAAEAAWDTLCTDQGVQGSRGSQATLPTLSPVFPVLPSSSLQSPPDRMPRREQACSSGTASSPHALKPGLAHARTKGGESVGAKRKLMEEDEQASSGQQHRPSTSKGRGRGTGSRSELTSPQGAKKSRKETGPQRRRKELEEEEEAEEEEEEQASPARAGPSSRLEQHRAPEPYVERPPQYQYEAPSPELCQQIQSIRISEAMLKWACWILTEEEDS</sequence>
<dbReference type="GO" id="GO:0016233">
    <property type="term" value="P:telomere capping"/>
    <property type="evidence" value="ECO:0007669"/>
    <property type="project" value="InterPro"/>
</dbReference>
<dbReference type="AlphaFoldDB" id="A0A8C3GYQ6"/>
<evidence type="ECO:0000313" key="8">
    <source>
        <dbReference type="Ensembl" id="ENSCMUP00000014365.1"/>
    </source>
</evidence>
<dbReference type="InterPro" id="IPR019437">
    <property type="entry name" value="TPP1/Est3"/>
</dbReference>
<dbReference type="PANTHER" id="PTHR14487">
    <property type="entry name" value="ADRENOCORTICAL DYSPLASIA PROTEIN ACD"/>
    <property type="match status" value="1"/>
</dbReference>
<organism evidence="8 9">
    <name type="scientific">Corvus moneduloides</name>
    <name type="common">New Caledonian crow</name>
    <dbReference type="NCBI Taxonomy" id="1196302"/>
    <lineage>
        <taxon>Eukaryota</taxon>
        <taxon>Metazoa</taxon>
        <taxon>Chordata</taxon>
        <taxon>Craniata</taxon>
        <taxon>Vertebrata</taxon>
        <taxon>Euteleostomi</taxon>
        <taxon>Archelosauria</taxon>
        <taxon>Archosauria</taxon>
        <taxon>Dinosauria</taxon>
        <taxon>Saurischia</taxon>
        <taxon>Theropoda</taxon>
        <taxon>Coelurosauria</taxon>
        <taxon>Aves</taxon>
        <taxon>Neognathae</taxon>
        <taxon>Neoaves</taxon>
        <taxon>Telluraves</taxon>
        <taxon>Australaves</taxon>
        <taxon>Passeriformes</taxon>
        <taxon>Corvoidea</taxon>
        <taxon>Corvidae</taxon>
        <taxon>Corvus</taxon>
    </lineage>
</organism>
<dbReference type="InterPro" id="IPR028631">
    <property type="entry name" value="ACD"/>
</dbReference>
<feature type="region of interest" description="Disordered" evidence="6">
    <location>
        <begin position="300"/>
        <end position="391"/>
    </location>
</feature>
<evidence type="ECO:0000259" key="7">
    <source>
        <dbReference type="Pfam" id="PF10341"/>
    </source>
</evidence>
<feature type="compositionally biased region" description="Basic and acidic residues" evidence="6">
    <location>
        <begin position="604"/>
        <end position="614"/>
    </location>
</feature>
<feature type="region of interest" description="Disordered" evidence="6">
    <location>
        <begin position="453"/>
        <end position="622"/>
    </location>
</feature>
<dbReference type="GO" id="GO:0070198">
    <property type="term" value="P:protein localization to chromosome, telomeric region"/>
    <property type="evidence" value="ECO:0007669"/>
    <property type="project" value="TreeGrafter"/>
</dbReference>
<feature type="domain" description="Shelterin complex subunit TPP1/Est3" evidence="7">
    <location>
        <begin position="69"/>
        <end position="212"/>
    </location>
</feature>
<proteinExistence type="predicted"/>
<dbReference type="OMA" id="YILQPWI"/>
<evidence type="ECO:0000256" key="2">
    <source>
        <dbReference type="ARBA" id="ARBA00004574"/>
    </source>
</evidence>